<sequence length="778" mass="80682">MVDLPRGFVAGRFVQHDGVTPESGTVKLTPLTPTLIVNPDSPFESTTAVGPATLDIDGGVIRPKPVIATRYKVTFSLAGTIRAGFEIDVTTDHTDESPLDLTLAAPLEPLPTVKWVVNEQVYVDTLAASSRAEQASQAADAAASSASAYRGEAVAAASESAASATAAGESASDARDARDGAVAAKEAAESIPATTDALMASILADPESEASSVNKATIASAIAEALEDFDGGEPDYWQAVFALPATEDIPTITVVPYVLDSGEQLIREKRTVADGPADLAGDTHFRYDGMMTLPANAQQPSSYVTTDLLTGGASQAARYQMRIQTITSPVTRVKFKMRAAATSMSFRISVNGRWITLENTRVTGLTAGSAYSVQLDFPTAATRLIQYEGSGGNGFGGVAVALGATLTRPSEPAVPVRLAILGDSFSGGASNPPDGAGRIETWANFVGKLMGATSMINFGIGGTGYLATANTFSTRVADIVAFNPTHVLILGSRNDGADPGSTLNDAVAAVLSGLSSVREVFVSGPSTSGFSGNNNRVKAATLAAGRPFLDGIAGAWITSADIGTDGVHPTFAGHQKIARGFYEEMRAVGERPLVYVPSPDMGDDFNRSDTAAGLGNSSITGATWSATGGGTSGIESNRGYVYNSTVSVAYRHLAAAATGQWDWDVPVVGSTKTPKVDFNYSGGNDHFRVYGDGTNWRVQRRTTANGSVDVATSSVPVADGDHVRVTRDGSNLVTVKINGTTIYSATETANATATAFGILGSNANNDTRYDNVTHTPTV</sequence>
<organism evidence="2 3">
    <name type="scientific">Microbacterium binotii</name>
    <dbReference type="NCBI Taxonomy" id="462710"/>
    <lineage>
        <taxon>Bacteria</taxon>
        <taxon>Bacillati</taxon>
        <taxon>Actinomycetota</taxon>
        <taxon>Actinomycetes</taxon>
        <taxon>Micrococcales</taxon>
        <taxon>Microbacteriaceae</taxon>
        <taxon>Microbacterium</taxon>
    </lineage>
</organism>
<gene>
    <name evidence="2" type="ORF">GCM10009862_15660</name>
</gene>
<dbReference type="EMBL" id="BAAARI010000011">
    <property type="protein sequence ID" value="GAA2577201.1"/>
    <property type="molecule type" value="Genomic_DNA"/>
</dbReference>
<name>A0ABP6BM71_9MICO</name>
<dbReference type="InterPro" id="IPR036514">
    <property type="entry name" value="SGNH_hydro_sf"/>
</dbReference>
<dbReference type="Proteomes" id="UP001500274">
    <property type="component" value="Unassembled WGS sequence"/>
</dbReference>
<comment type="caution">
    <text evidence="2">The sequence shown here is derived from an EMBL/GenBank/DDBJ whole genome shotgun (WGS) entry which is preliminary data.</text>
</comment>
<evidence type="ECO:0000313" key="3">
    <source>
        <dbReference type="Proteomes" id="UP001500274"/>
    </source>
</evidence>
<accession>A0ABP6BM71</accession>
<dbReference type="RefSeq" id="WP_344228357.1">
    <property type="nucleotide sequence ID" value="NZ_BAAARI010000011.1"/>
</dbReference>
<evidence type="ECO:0000256" key="1">
    <source>
        <dbReference type="SAM" id="MobiDB-lite"/>
    </source>
</evidence>
<proteinExistence type="predicted"/>
<dbReference type="Gene3D" id="3.40.50.1110">
    <property type="entry name" value="SGNH hydrolase"/>
    <property type="match status" value="1"/>
</dbReference>
<evidence type="ECO:0008006" key="4">
    <source>
        <dbReference type="Google" id="ProtNLM"/>
    </source>
</evidence>
<evidence type="ECO:0000313" key="2">
    <source>
        <dbReference type="EMBL" id="GAA2577201.1"/>
    </source>
</evidence>
<feature type="region of interest" description="Disordered" evidence="1">
    <location>
        <begin position="165"/>
        <end position="188"/>
    </location>
</feature>
<reference evidence="3" key="1">
    <citation type="journal article" date="2019" name="Int. J. Syst. Evol. Microbiol.">
        <title>The Global Catalogue of Microorganisms (GCM) 10K type strain sequencing project: providing services to taxonomists for standard genome sequencing and annotation.</title>
        <authorList>
            <consortium name="The Broad Institute Genomics Platform"/>
            <consortium name="The Broad Institute Genome Sequencing Center for Infectious Disease"/>
            <person name="Wu L."/>
            <person name="Ma J."/>
        </authorList>
    </citation>
    <scope>NUCLEOTIDE SEQUENCE [LARGE SCALE GENOMIC DNA]</scope>
    <source>
        <strain evidence="3">JCM 16365</strain>
    </source>
</reference>
<dbReference type="CDD" id="cd00229">
    <property type="entry name" value="SGNH_hydrolase"/>
    <property type="match status" value="1"/>
</dbReference>
<protein>
    <recommendedName>
        <fullName evidence="4">SGNH hydrolase-type esterase domain-containing protein</fullName>
    </recommendedName>
</protein>
<keyword evidence="3" id="KW-1185">Reference proteome</keyword>
<dbReference type="SUPFAM" id="SSF52266">
    <property type="entry name" value="SGNH hydrolase"/>
    <property type="match status" value="1"/>
</dbReference>